<dbReference type="Proteomes" id="UP000570678">
    <property type="component" value="Unassembled WGS sequence"/>
</dbReference>
<comment type="caution">
    <text evidence="1">The sequence shown here is derived from an EMBL/GenBank/DDBJ whole genome shotgun (WGS) entry which is preliminary data.</text>
</comment>
<proteinExistence type="predicted"/>
<reference evidence="1 2" key="1">
    <citation type="submission" date="2020-04" db="EMBL/GenBank/DDBJ databases">
        <title>MicrobeNet Type strains.</title>
        <authorList>
            <person name="Nicholson A.C."/>
        </authorList>
    </citation>
    <scope>NUCLEOTIDE SEQUENCE [LARGE SCALE GENOMIC DNA]</scope>
    <source>
        <strain evidence="1 2">JCM 3332</strain>
    </source>
</reference>
<evidence type="ECO:0000313" key="2">
    <source>
        <dbReference type="Proteomes" id="UP000570678"/>
    </source>
</evidence>
<organism evidence="1 2">
    <name type="scientific">Nocardia flavorosea</name>
    <dbReference type="NCBI Taxonomy" id="53429"/>
    <lineage>
        <taxon>Bacteria</taxon>
        <taxon>Bacillati</taxon>
        <taxon>Actinomycetota</taxon>
        <taxon>Actinomycetes</taxon>
        <taxon>Mycobacteriales</taxon>
        <taxon>Nocardiaceae</taxon>
        <taxon>Nocardia</taxon>
    </lineage>
</organism>
<dbReference type="EMBL" id="JAAXOT010000015">
    <property type="protein sequence ID" value="NKY59403.1"/>
    <property type="molecule type" value="Genomic_DNA"/>
</dbReference>
<evidence type="ECO:0000313" key="1">
    <source>
        <dbReference type="EMBL" id="NKY59403.1"/>
    </source>
</evidence>
<name>A0A846YKN0_9NOCA</name>
<protein>
    <submittedName>
        <fullName evidence="1">Uncharacterized protein</fullName>
    </submittedName>
</protein>
<dbReference type="AlphaFoldDB" id="A0A846YKN0"/>
<accession>A0A846YKN0</accession>
<keyword evidence="2" id="KW-1185">Reference proteome</keyword>
<gene>
    <name evidence="1" type="ORF">HGA15_25255</name>
</gene>
<sequence length="45" mass="4705">MDAEQVGDDACLEAPVLVIITVQRVTSPQSVVGQQSAEHLSAVGR</sequence>
<dbReference type="RefSeq" id="WP_157116935.1">
    <property type="nucleotide sequence ID" value="NZ_JAAXOT010000015.1"/>
</dbReference>